<accession>A0A4Y8R9V3</accession>
<dbReference type="OrthoDB" id="7678210at2"/>
<dbReference type="Gene3D" id="3.30.160.150">
    <property type="entry name" value="Lipoprotein like domain"/>
    <property type="match status" value="1"/>
</dbReference>
<proteinExistence type="predicted"/>
<sequence>MSSSDRARRVPAVGSPKGRWLRLAPVAALAAGLLSGCTAGPLYGTHGVGGTDIGGEAARLPYAGRIAITEADTRTDQLVRNELLFRLNRGRPVVDPVYELRLSVSGKARGTIVESEGVSRSVIYIERAKYQLVRLSDQQVVASGERSATVPYDQTIQLYQSQRSLKNAREEASKQLAGQLELAVASALSRSGG</sequence>
<protein>
    <recommendedName>
        <fullName evidence="3">LPS-assembly lipoprotein</fullName>
    </recommendedName>
</protein>
<comment type="caution">
    <text evidence="1">The sequence shown here is derived from an EMBL/GenBank/DDBJ whole genome shotgun (WGS) entry which is preliminary data.</text>
</comment>
<name>A0A4Y8R9V3_9HYPH</name>
<dbReference type="EMBL" id="SOZD01000009">
    <property type="protein sequence ID" value="TFF18387.1"/>
    <property type="molecule type" value="Genomic_DNA"/>
</dbReference>
<reference evidence="1 2" key="1">
    <citation type="submission" date="2019-03" db="EMBL/GenBank/DDBJ databases">
        <title>Jiella endophytica sp. nov., a novel endophytic bacterium isolated from root of Ficus microcarpa Linn. f.</title>
        <authorList>
            <person name="Tuo L."/>
        </authorList>
    </citation>
    <scope>NUCLEOTIDE SEQUENCE [LARGE SCALE GENOMIC DNA]</scope>
    <source>
        <strain evidence="1 2">CBS5Q-3</strain>
    </source>
</reference>
<organism evidence="1 2">
    <name type="scientific">Jiella endophytica</name>
    <dbReference type="NCBI Taxonomy" id="2558362"/>
    <lineage>
        <taxon>Bacteria</taxon>
        <taxon>Pseudomonadati</taxon>
        <taxon>Pseudomonadota</taxon>
        <taxon>Alphaproteobacteria</taxon>
        <taxon>Hyphomicrobiales</taxon>
        <taxon>Aurantimonadaceae</taxon>
        <taxon>Jiella</taxon>
    </lineage>
</organism>
<dbReference type="Proteomes" id="UP000298179">
    <property type="component" value="Unassembled WGS sequence"/>
</dbReference>
<evidence type="ECO:0008006" key="3">
    <source>
        <dbReference type="Google" id="ProtNLM"/>
    </source>
</evidence>
<dbReference type="AlphaFoldDB" id="A0A4Y8R9V3"/>
<evidence type="ECO:0000313" key="2">
    <source>
        <dbReference type="Proteomes" id="UP000298179"/>
    </source>
</evidence>
<keyword evidence="2" id="KW-1185">Reference proteome</keyword>
<evidence type="ECO:0000313" key="1">
    <source>
        <dbReference type="EMBL" id="TFF18387.1"/>
    </source>
</evidence>
<dbReference type="RefSeq" id="WP_134763981.1">
    <property type="nucleotide sequence ID" value="NZ_SOZD01000009.1"/>
</dbReference>
<gene>
    <name evidence="1" type="ORF">E3C22_21700</name>
</gene>